<protein>
    <recommendedName>
        <fullName evidence="8">TerC/Alx family metal homeostasis membrane protein</fullName>
    </recommendedName>
</protein>
<keyword evidence="3 6" id="KW-0812">Transmembrane</keyword>
<feature type="transmembrane region" description="Helical" evidence="6">
    <location>
        <begin position="271"/>
        <end position="291"/>
    </location>
</feature>
<dbReference type="RefSeq" id="WP_343154399.1">
    <property type="nucleotide sequence ID" value="NZ_CP135018.1"/>
</dbReference>
<feature type="transmembrane region" description="Helical" evidence="6">
    <location>
        <begin position="179"/>
        <end position="198"/>
    </location>
</feature>
<keyword evidence="4 6" id="KW-1133">Transmembrane helix</keyword>
<dbReference type="AlphaFoldDB" id="A0AAU6W7I4"/>
<dbReference type="GO" id="GO:0016020">
    <property type="term" value="C:membrane"/>
    <property type="evidence" value="ECO:0007669"/>
    <property type="project" value="UniProtKB-SubCell"/>
</dbReference>
<reference evidence="7" key="1">
    <citation type="submission" date="2024-06" db="EMBL/GenBank/DDBJ databases">
        <title>Unveiling Genomic Reduction in Obligate Endosymbionts Buchnera of Aphids: Insights from Phylogenomic Comparative Analysis with Novel Genome Data and Co-obligate Endosymbionts.</title>
        <authorList>
            <person name="Lu C."/>
            <person name="Zou T."/>
            <person name="Liu Q."/>
            <person name="Huang X."/>
        </authorList>
    </citation>
    <scope>NUCLEOTIDE SEQUENCE</scope>
    <source>
        <strain evidence="7">Aphau13</strain>
    </source>
</reference>
<evidence type="ECO:0000256" key="6">
    <source>
        <dbReference type="SAM" id="Phobius"/>
    </source>
</evidence>
<gene>
    <name evidence="7" type="ORF">RJT31_00845</name>
</gene>
<feature type="transmembrane region" description="Helical" evidence="6">
    <location>
        <begin position="213"/>
        <end position="234"/>
    </location>
</feature>
<evidence type="ECO:0000256" key="4">
    <source>
        <dbReference type="ARBA" id="ARBA00022989"/>
    </source>
</evidence>
<accession>A0AAU6W7I4</accession>
<dbReference type="InterPro" id="IPR005496">
    <property type="entry name" value="Integral_membrane_TerC"/>
</dbReference>
<feature type="transmembrane region" description="Helical" evidence="6">
    <location>
        <begin position="20"/>
        <end position="42"/>
    </location>
</feature>
<proteinExistence type="inferred from homology"/>
<comment type="similarity">
    <text evidence="2">Belongs to the TerC family.</text>
</comment>
<feature type="transmembrane region" description="Helical" evidence="6">
    <location>
        <begin position="121"/>
        <end position="139"/>
    </location>
</feature>
<feature type="transmembrane region" description="Helical" evidence="6">
    <location>
        <begin position="62"/>
        <end position="81"/>
    </location>
</feature>
<evidence type="ECO:0000256" key="2">
    <source>
        <dbReference type="ARBA" id="ARBA00007511"/>
    </source>
</evidence>
<organism evidence="7">
    <name type="scientific">Buchnera aphidicola</name>
    <name type="common">Aphis aurantii</name>
    <dbReference type="NCBI Taxonomy" id="1470492"/>
    <lineage>
        <taxon>Bacteria</taxon>
        <taxon>Pseudomonadati</taxon>
        <taxon>Pseudomonadota</taxon>
        <taxon>Gammaproteobacteria</taxon>
        <taxon>Enterobacterales</taxon>
        <taxon>Erwiniaceae</taxon>
        <taxon>Buchnera</taxon>
    </lineage>
</organism>
<evidence type="ECO:0008006" key="8">
    <source>
        <dbReference type="Google" id="ProtNLM"/>
    </source>
</evidence>
<dbReference type="PANTHER" id="PTHR30238">
    <property type="entry name" value="MEMBRANE BOUND PREDICTED REDOX MODULATOR"/>
    <property type="match status" value="1"/>
</dbReference>
<dbReference type="PANTHER" id="PTHR30238:SF0">
    <property type="entry name" value="THYLAKOID MEMBRANE PROTEIN TERC, CHLOROPLASTIC"/>
    <property type="match status" value="1"/>
</dbReference>
<keyword evidence="5 6" id="KW-0472">Membrane</keyword>
<evidence type="ECO:0000313" key="7">
    <source>
        <dbReference type="EMBL" id="XAJ81023.1"/>
    </source>
</evidence>
<sequence>MKFIIEKHNFKNKIKPFFYFYRWFFIYFFVFLLFISIFWCILYKISGIHIANKNVICFLTSYLLEIILSVDNIFVWFLIFKSLEIPNVYQKKVLFYGLIGALILRFLLSFFGYFVFLKWHWILYFFGVLFIFISLKIFFCSSNPKNEEKNIGLSWIYKTFRITNNSSCKNFFLKINNKIFCTPLFISLVLIELSDLIFSADSIPAVFSITHDLFIILSSNIFSVLGLRSMYFFISPIINKFPMIEYALSIILMFIGFKILFEKFIIISNFFTFSIILIILVATFIINVFFIKKK</sequence>
<name>A0AAU6W7I4_9GAMM</name>
<comment type="subcellular location">
    <subcellularLocation>
        <location evidence="1">Membrane</location>
        <topology evidence="1">Multi-pass membrane protein</topology>
    </subcellularLocation>
</comment>
<evidence type="ECO:0000256" key="1">
    <source>
        <dbReference type="ARBA" id="ARBA00004141"/>
    </source>
</evidence>
<evidence type="ECO:0000256" key="3">
    <source>
        <dbReference type="ARBA" id="ARBA00022692"/>
    </source>
</evidence>
<dbReference type="EMBL" id="CP135018">
    <property type="protein sequence ID" value="XAJ81023.1"/>
    <property type="molecule type" value="Genomic_DNA"/>
</dbReference>
<dbReference type="Pfam" id="PF03741">
    <property type="entry name" value="TerC"/>
    <property type="match status" value="1"/>
</dbReference>
<feature type="transmembrane region" description="Helical" evidence="6">
    <location>
        <begin position="93"/>
        <end position="115"/>
    </location>
</feature>
<evidence type="ECO:0000256" key="5">
    <source>
        <dbReference type="ARBA" id="ARBA00023136"/>
    </source>
</evidence>